<feature type="region of interest" description="Disordered" evidence="6">
    <location>
        <begin position="353"/>
        <end position="417"/>
    </location>
</feature>
<accession>A0A918VQ87</accession>
<dbReference type="GO" id="GO:0016020">
    <property type="term" value="C:membrane"/>
    <property type="evidence" value="ECO:0007669"/>
    <property type="project" value="UniProtKB-SubCell"/>
</dbReference>
<evidence type="ECO:0000256" key="4">
    <source>
        <dbReference type="ARBA" id="ARBA00022989"/>
    </source>
</evidence>
<keyword evidence="4 7" id="KW-1133">Transmembrane helix</keyword>
<keyword evidence="3 7" id="KW-0812">Transmembrane</keyword>
<reference evidence="8" key="1">
    <citation type="journal article" date="2014" name="Int. J. Syst. Evol. Microbiol.">
        <title>Complete genome sequence of Corynebacterium casei LMG S-19264T (=DSM 44701T), isolated from a smear-ripened cheese.</title>
        <authorList>
            <consortium name="US DOE Joint Genome Institute (JGI-PGF)"/>
            <person name="Walter F."/>
            <person name="Albersmeier A."/>
            <person name="Kalinowski J."/>
            <person name="Ruckert C."/>
        </authorList>
    </citation>
    <scope>NUCLEOTIDE SEQUENCE</scope>
    <source>
        <strain evidence="8">KCTC 32437</strain>
    </source>
</reference>
<evidence type="ECO:0000313" key="9">
    <source>
        <dbReference type="Proteomes" id="UP000646579"/>
    </source>
</evidence>
<evidence type="ECO:0000256" key="1">
    <source>
        <dbReference type="ARBA" id="ARBA00004141"/>
    </source>
</evidence>
<feature type="transmembrane region" description="Helical" evidence="7">
    <location>
        <begin position="77"/>
        <end position="97"/>
    </location>
</feature>
<evidence type="ECO:0000256" key="2">
    <source>
        <dbReference type="ARBA" id="ARBA00009773"/>
    </source>
</evidence>
<feature type="compositionally biased region" description="Basic and acidic residues" evidence="6">
    <location>
        <begin position="383"/>
        <end position="402"/>
    </location>
</feature>
<evidence type="ECO:0000313" key="8">
    <source>
        <dbReference type="EMBL" id="GHA16183.1"/>
    </source>
</evidence>
<protein>
    <submittedName>
        <fullName evidence="8">AI-2E family transporter</fullName>
    </submittedName>
</protein>
<dbReference type="GO" id="GO:0055085">
    <property type="term" value="P:transmembrane transport"/>
    <property type="evidence" value="ECO:0007669"/>
    <property type="project" value="TreeGrafter"/>
</dbReference>
<comment type="similarity">
    <text evidence="2">Belongs to the autoinducer-2 exporter (AI-2E) (TC 2.A.86) family.</text>
</comment>
<dbReference type="Proteomes" id="UP000646579">
    <property type="component" value="Unassembled WGS sequence"/>
</dbReference>
<reference evidence="8" key="2">
    <citation type="submission" date="2020-09" db="EMBL/GenBank/DDBJ databases">
        <authorList>
            <person name="Sun Q."/>
            <person name="Kim S."/>
        </authorList>
    </citation>
    <scope>NUCLEOTIDE SEQUENCE</scope>
    <source>
        <strain evidence="8">KCTC 32437</strain>
    </source>
</reference>
<evidence type="ECO:0000256" key="5">
    <source>
        <dbReference type="ARBA" id="ARBA00023136"/>
    </source>
</evidence>
<gene>
    <name evidence="8" type="ORF">GCM10007989_09020</name>
</gene>
<sequence>MSNGSGGVPAAMSGSQFERVLSNISRMAIILVGAVIALVALQAGRVIIAPVFLAIVIGLMFGPAADKMENRGVPPALSAATVVLSFLIFIGVGLLLFSMPLSEWVARAPAIWRNLQAQVANLQEPLESIGTFQEQFRGLLGNDQRMEVSVEDNGAVTSVALLAPSILAQIGIFLASLYFFLATRDHIRISVLSLCISRRMRWRTAHIFRDVEHKVSRYLLSITAINVCVGVAVTLVMWAIGMPSPLLWGALAAVLNYIPYVGQATMWVILIAVGLGTQTGLENILLPVGCYMAINFLEGQLLTPHLIGRTMTLNPFIIFLSITFWLWAWGPVGGLIAVPALLIGSSIMSHALPGPPSRPKNPVRTSPTKTAHELVLENAGQAVREEREPEAEEEKRKRERMLPPEGTAPSGVEEGGR</sequence>
<dbReference type="AlphaFoldDB" id="A0A918VQ87"/>
<feature type="transmembrane region" description="Helical" evidence="7">
    <location>
        <begin position="155"/>
        <end position="181"/>
    </location>
</feature>
<comment type="subcellular location">
    <subcellularLocation>
        <location evidence="1">Membrane</location>
        <topology evidence="1">Multi-pass membrane protein</topology>
    </subcellularLocation>
</comment>
<name>A0A918VQ87_9HYPH</name>
<dbReference type="InterPro" id="IPR002549">
    <property type="entry name" value="AI-2E-like"/>
</dbReference>
<dbReference type="PANTHER" id="PTHR21716">
    <property type="entry name" value="TRANSMEMBRANE PROTEIN"/>
    <property type="match status" value="1"/>
</dbReference>
<evidence type="ECO:0000256" key="6">
    <source>
        <dbReference type="SAM" id="MobiDB-lite"/>
    </source>
</evidence>
<feature type="transmembrane region" description="Helical" evidence="7">
    <location>
        <begin position="246"/>
        <end position="273"/>
    </location>
</feature>
<feature type="transmembrane region" description="Helical" evidence="7">
    <location>
        <begin position="20"/>
        <end position="41"/>
    </location>
</feature>
<evidence type="ECO:0000256" key="7">
    <source>
        <dbReference type="SAM" id="Phobius"/>
    </source>
</evidence>
<feature type="transmembrane region" description="Helical" evidence="7">
    <location>
        <begin position="218"/>
        <end position="240"/>
    </location>
</feature>
<evidence type="ECO:0000256" key="3">
    <source>
        <dbReference type="ARBA" id="ARBA00022692"/>
    </source>
</evidence>
<feature type="transmembrane region" description="Helical" evidence="7">
    <location>
        <begin position="317"/>
        <end position="343"/>
    </location>
</feature>
<proteinExistence type="inferred from homology"/>
<organism evidence="8 9">
    <name type="scientific">Devosia pacifica</name>
    <dbReference type="NCBI Taxonomy" id="1335967"/>
    <lineage>
        <taxon>Bacteria</taxon>
        <taxon>Pseudomonadati</taxon>
        <taxon>Pseudomonadota</taxon>
        <taxon>Alphaproteobacteria</taxon>
        <taxon>Hyphomicrobiales</taxon>
        <taxon>Devosiaceae</taxon>
        <taxon>Devosia</taxon>
    </lineage>
</organism>
<feature type="transmembrane region" description="Helical" evidence="7">
    <location>
        <begin position="280"/>
        <end position="297"/>
    </location>
</feature>
<dbReference type="RefSeq" id="WP_189423807.1">
    <property type="nucleotide sequence ID" value="NZ_BMZE01000001.1"/>
</dbReference>
<dbReference type="Pfam" id="PF01594">
    <property type="entry name" value="AI-2E_transport"/>
    <property type="match status" value="1"/>
</dbReference>
<feature type="transmembrane region" description="Helical" evidence="7">
    <location>
        <begin position="47"/>
        <end position="65"/>
    </location>
</feature>
<dbReference type="EMBL" id="BMZE01000001">
    <property type="protein sequence ID" value="GHA16183.1"/>
    <property type="molecule type" value="Genomic_DNA"/>
</dbReference>
<dbReference type="PANTHER" id="PTHR21716:SF16">
    <property type="entry name" value="BLL1467 PROTEIN"/>
    <property type="match status" value="1"/>
</dbReference>
<keyword evidence="9" id="KW-1185">Reference proteome</keyword>
<keyword evidence="5 7" id="KW-0472">Membrane</keyword>
<comment type="caution">
    <text evidence="8">The sequence shown here is derived from an EMBL/GenBank/DDBJ whole genome shotgun (WGS) entry which is preliminary data.</text>
</comment>